<dbReference type="OMA" id="FSLHDPW"/>
<dbReference type="PANTHER" id="PTHR21330">
    <property type="entry name" value="E3 SUMO-PROTEIN LIGASE NSE2"/>
    <property type="match status" value="1"/>
</dbReference>
<comment type="pathway">
    <text evidence="2">Protein modification; protein sumoylation.</text>
</comment>
<evidence type="ECO:0000256" key="6">
    <source>
        <dbReference type="ARBA" id="ARBA00022723"/>
    </source>
</evidence>
<dbReference type="AlphaFoldDB" id="A0A6J1MCC1"/>
<feature type="domain" description="SP-RING-type" evidence="14">
    <location>
        <begin position="126"/>
        <end position="217"/>
    </location>
</feature>
<comment type="similarity">
    <text evidence="3">Belongs to the NSE2 family.</text>
</comment>
<dbReference type="GO" id="GO:0008270">
    <property type="term" value="F:zinc ion binding"/>
    <property type="evidence" value="ECO:0007669"/>
    <property type="project" value="UniProtKB-KW"/>
</dbReference>
<keyword evidence="9" id="KW-0862">Zinc</keyword>
<name>A0A6J1MCC1_DROHY</name>
<evidence type="ECO:0000313" key="15">
    <source>
        <dbReference type="Proteomes" id="UP000504633"/>
    </source>
</evidence>
<evidence type="ECO:0000256" key="11">
    <source>
        <dbReference type="ARBA" id="ARBA00031731"/>
    </source>
</evidence>
<evidence type="ECO:0000256" key="3">
    <source>
        <dbReference type="ARBA" id="ARBA00008212"/>
    </source>
</evidence>
<protein>
    <recommendedName>
        <fullName evidence="4">E3 SUMO-protein ligase NSE2</fullName>
    </recommendedName>
    <alternativeName>
        <fullName evidence="11">E3 SUMO-protein transferase NSE2</fullName>
    </alternativeName>
    <alternativeName>
        <fullName evidence="12">Non-structural maintenance of chromosomes element 2 homolog</fullName>
    </alternativeName>
</protein>
<accession>A0A6J1MCC1</accession>
<gene>
    <name evidence="16" type="primary">LOC111601960</name>
</gene>
<evidence type="ECO:0000256" key="7">
    <source>
        <dbReference type="ARBA" id="ARBA00022771"/>
    </source>
</evidence>
<keyword evidence="10" id="KW-0539">Nucleus</keyword>
<comment type="subcellular location">
    <subcellularLocation>
        <location evidence="1">Nucleus</location>
    </subcellularLocation>
</comment>
<dbReference type="KEGG" id="dhe:111601960"/>
<evidence type="ECO:0000259" key="14">
    <source>
        <dbReference type="PROSITE" id="PS51044"/>
    </source>
</evidence>
<dbReference type="GO" id="GO:0061665">
    <property type="term" value="F:SUMO ligase activity"/>
    <property type="evidence" value="ECO:0007669"/>
    <property type="project" value="TreeGrafter"/>
</dbReference>
<dbReference type="InterPro" id="IPR026846">
    <property type="entry name" value="Nse2(Mms21)"/>
</dbReference>
<dbReference type="GO" id="GO:0005634">
    <property type="term" value="C:nucleus"/>
    <property type="evidence" value="ECO:0007669"/>
    <property type="project" value="UniProtKB-SubCell"/>
</dbReference>
<dbReference type="RefSeq" id="XP_023174602.2">
    <property type="nucleotide sequence ID" value="XM_023318834.2"/>
</dbReference>
<evidence type="ECO:0000256" key="5">
    <source>
        <dbReference type="ARBA" id="ARBA00022679"/>
    </source>
</evidence>
<sequence>MMEFLSSLEDVKQTIIENSKFIKSLENCCDDSFRDSLQKLVDETMKGRLEIGERIIALKTKQKRIDDALQKALSETDTVEQLNVKCTEFFEKEDKKRINVKLSTEYKEFKQQMNSAFGGSNVTNVDDEDVAEVMEPGGKVVSMFDPWSKALMLNPVRNIKCGHHYERDSVNAIIKDNCGIRCPVVGCASKCFIQPNHLEPDMALRDKIRAYKAEQELSDSSSEEE</sequence>
<dbReference type="Proteomes" id="UP000504633">
    <property type="component" value="Unplaced"/>
</dbReference>
<dbReference type="InterPro" id="IPR004181">
    <property type="entry name" value="Znf_MIZ"/>
</dbReference>
<evidence type="ECO:0000256" key="8">
    <source>
        <dbReference type="ARBA" id="ARBA00022786"/>
    </source>
</evidence>
<dbReference type="InterPro" id="IPR013083">
    <property type="entry name" value="Znf_RING/FYVE/PHD"/>
</dbReference>
<keyword evidence="8" id="KW-0833">Ubl conjugation pathway</keyword>
<evidence type="ECO:0000256" key="4">
    <source>
        <dbReference type="ARBA" id="ARBA00020923"/>
    </source>
</evidence>
<evidence type="ECO:0000256" key="1">
    <source>
        <dbReference type="ARBA" id="ARBA00004123"/>
    </source>
</evidence>
<dbReference type="GO" id="GO:0000724">
    <property type="term" value="P:double-strand break repair via homologous recombination"/>
    <property type="evidence" value="ECO:0007669"/>
    <property type="project" value="InterPro"/>
</dbReference>
<dbReference type="CDD" id="cd16651">
    <property type="entry name" value="SPL-RING_NSE2"/>
    <property type="match status" value="1"/>
</dbReference>
<dbReference type="SUPFAM" id="SSF57850">
    <property type="entry name" value="RING/U-box"/>
    <property type="match status" value="1"/>
</dbReference>
<dbReference type="UniPathway" id="UPA00886"/>
<evidence type="ECO:0000256" key="2">
    <source>
        <dbReference type="ARBA" id="ARBA00004718"/>
    </source>
</evidence>
<dbReference type="GO" id="GO:0016925">
    <property type="term" value="P:protein sumoylation"/>
    <property type="evidence" value="ECO:0007669"/>
    <property type="project" value="UniProtKB-UniPathway"/>
</dbReference>
<dbReference type="Pfam" id="PF11789">
    <property type="entry name" value="zf-Nse"/>
    <property type="match status" value="1"/>
</dbReference>
<evidence type="ECO:0000256" key="10">
    <source>
        <dbReference type="ARBA" id="ARBA00023242"/>
    </source>
</evidence>
<evidence type="ECO:0000313" key="16">
    <source>
        <dbReference type="RefSeq" id="XP_023174602.2"/>
    </source>
</evidence>
<dbReference type="PROSITE" id="PS51044">
    <property type="entry name" value="ZF_SP_RING"/>
    <property type="match status" value="1"/>
</dbReference>
<keyword evidence="15" id="KW-1185">Reference proteome</keyword>
<reference evidence="16" key="1">
    <citation type="submission" date="2025-08" db="UniProtKB">
        <authorList>
            <consortium name="RefSeq"/>
        </authorList>
    </citation>
    <scope>IDENTIFICATION</scope>
    <source>
        <strain evidence="16">15085-1641.00</strain>
        <tissue evidence="16">Whole body</tissue>
    </source>
</reference>
<dbReference type="GO" id="GO:0030915">
    <property type="term" value="C:Smc5-Smc6 complex"/>
    <property type="evidence" value="ECO:0007669"/>
    <property type="project" value="InterPro"/>
</dbReference>
<evidence type="ECO:0000256" key="13">
    <source>
        <dbReference type="PROSITE-ProRule" id="PRU00452"/>
    </source>
</evidence>
<dbReference type="GO" id="GO:0016874">
    <property type="term" value="F:ligase activity"/>
    <property type="evidence" value="ECO:0007669"/>
    <property type="project" value="UniProtKB-KW"/>
</dbReference>
<dbReference type="OrthoDB" id="26899at2759"/>
<keyword evidence="7 13" id="KW-0863">Zinc-finger</keyword>
<dbReference type="GeneID" id="111601960"/>
<proteinExistence type="inferred from homology"/>
<evidence type="ECO:0000256" key="9">
    <source>
        <dbReference type="ARBA" id="ARBA00022833"/>
    </source>
</evidence>
<keyword evidence="6" id="KW-0479">Metal-binding</keyword>
<keyword evidence="5" id="KW-0808">Transferase</keyword>
<dbReference type="PANTHER" id="PTHR21330:SF1">
    <property type="entry name" value="E3 SUMO-PROTEIN LIGASE NSE2"/>
    <property type="match status" value="1"/>
</dbReference>
<evidence type="ECO:0000256" key="12">
    <source>
        <dbReference type="ARBA" id="ARBA00032533"/>
    </source>
</evidence>
<keyword evidence="16" id="KW-0436">Ligase</keyword>
<dbReference type="Gene3D" id="3.30.40.10">
    <property type="entry name" value="Zinc/RING finger domain, C3HC4 (zinc finger)"/>
    <property type="match status" value="1"/>
</dbReference>
<organism evidence="15 16">
    <name type="scientific">Drosophila hydei</name>
    <name type="common">Fruit fly</name>
    <dbReference type="NCBI Taxonomy" id="7224"/>
    <lineage>
        <taxon>Eukaryota</taxon>
        <taxon>Metazoa</taxon>
        <taxon>Ecdysozoa</taxon>
        <taxon>Arthropoda</taxon>
        <taxon>Hexapoda</taxon>
        <taxon>Insecta</taxon>
        <taxon>Pterygota</taxon>
        <taxon>Neoptera</taxon>
        <taxon>Endopterygota</taxon>
        <taxon>Diptera</taxon>
        <taxon>Brachycera</taxon>
        <taxon>Muscomorpha</taxon>
        <taxon>Ephydroidea</taxon>
        <taxon>Drosophilidae</taxon>
        <taxon>Drosophila</taxon>
    </lineage>
</organism>